<reference evidence="1" key="1">
    <citation type="submission" date="2022-04" db="EMBL/GenBank/DDBJ databases">
        <title>Carnegiea gigantea Genome sequencing and assembly v2.</title>
        <authorList>
            <person name="Copetti D."/>
            <person name="Sanderson M.J."/>
            <person name="Burquez A."/>
            <person name="Wojciechowski M.F."/>
        </authorList>
    </citation>
    <scope>NUCLEOTIDE SEQUENCE</scope>
    <source>
        <strain evidence="1">SGP5-SGP5p</strain>
        <tissue evidence="1">Aerial part</tissue>
    </source>
</reference>
<proteinExistence type="predicted"/>
<protein>
    <submittedName>
        <fullName evidence="1">Uncharacterized protein</fullName>
    </submittedName>
</protein>
<comment type="caution">
    <text evidence="1">The sequence shown here is derived from an EMBL/GenBank/DDBJ whole genome shotgun (WGS) entry which is preliminary data.</text>
</comment>
<organism evidence="1 2">
    <name type="scientific">Carnegiea gigantea</name>
    <dbReference type="NCBI Taxonomy" id="171969"/>
    <lineage>
        <taxon>Eukaryota</taxon>
        <taxon>Viridiplantae</taxon>
        <taxon>Streptophyta</taxon>
        <taxon>Embryophyta</taxon>
        <taxon>Tracheophyta</taxon>
        <taxon>Spermatophyta</taxon>
        <taxon>Magnoliopsida</taxon>
        <taxon>eudicotyledons</taxon>
        <taxon>Gunneridae</taxon>
        <taxon>Pentapetalae</taxon>
        <taxon>Caryophyllales</taxon>
        <taxon>Cactineae</taxon>
        <taxon>Cactaceae</taxon>
        <taxon>Cactoideae</taxon>
        <taxon>Echinocereeae</taxon>
        <taxon>Carnegiea</taxon>
    </lineage>
</organism>
<evidence type="ECO:0000313" key="1">
    <source>
        <dbReference type="EMBL" id="KAJ8442949.1"/>
    </source>
</evidence>
<accession>A0A9Q1QID6</accession>
<evidence type="ECO:0000313" key="2">
    <source>
        <dbReference type="Proteomes" id="UP001153076"/>
    </source>
</evidence>
<sequence length="352" mass="39666">MGGAGLSGSKLNSNVVKSAEVGEQPRQWPWFGRGINDIYVDARGQAGGLALLLDKHMTTSLFSQSSNHIDVVVLGNDHLPIVINTKPGLVGGKMARRRHFKMMWLADERCDKMYGDKKFSWFHNKASIRKLVNHITELKGPDGKSYTNAQDITGEPSAIDEIIALIPLKVTPTTIDTTTWKNTIKFVHEYQNFQDKARGKEEAGTFGWKCSDVEVYKLNFDAARLGEWRLWAGVWLREIVRGSRVRLEDGPDCIFDQALDDLYSSLLANHLDRAVSTIGRTPLKVLDIPKISKPRLRRVSLQQEYMGSNVAVYTFGFGRVHDNDNAAIDRTYLTQRWEHSFEKMALEAKAAT</sequence>
<gene>
    <name evidence="1" type="ORF">Cgig2_019522</name>
</gene>
<name>A0A9Q1QID6_9CARY</name>
<keyword evidence="2" id="KW-1185">Reference proteome</keyword>
<dbReference type="Proteomes" id="UP001153076">
    <property type="component" value="Unassembled WGS sequence"/>
</dbReference>
<dbReference type="EMBL" id="JAKOGI010000131">
    <property type="protein sequence ID" value="KAJ8442949.1"/>
    <property type="molecule type" value="Genomic_DNA"/>
</dbReference>
<dbReference type="AlphaFoldDB" id="A0A9Q1QID6"/>